<reference evidence="3" key="2">
    <citation type="submission" date="2015-01" db="EMBL/GenBank/DDBJ databases">
        <title>Evolutionary Origins and Diversification of the Mycorrhizal Mutualists.</title>
        <authorList>
            <consortium name="DOE Joint Genome Institute"/>
            <consortium name="Mycorrhizal Genomics Consortium"/>
            <person name="Kohler A."/>
            <person name="Kuo A."/>
            <person name="Nagy L.G."/>
            <person name="Floudas D."/>
            <person name="Copeland A."/>
            <person name="Barry K.W."/>
            <person name="Cichocki N."/>
            <person name="Veneault-Fourrey C."/>
            <person name="LaButti K."/>
            <person name="Lindquist E.A."/>
            <person name="Lipzen A."/>
            <person name="Lundell T."/>
            <person name="Morin E."/>
            <person name="Murat C."/>
            <person name="Riley R."/>
            <person name="Ohm R."/>
            <person name="Sun H."/>
            <person name="Tunlid A."/>
            <person name="Henrissat B."/>
            <person name="Grigoriev I.V."/>
            <person name="Hibbett D.S."/>
            <person name="Martin F."/>
        </authorList>
    </citation>
    <scope>NUCLEOTIDE SEQUENCE [LARGE SCALE GENOMIC DNA]</scope>
    <source>
        <strain evidence="3">F 1598</strain>
    </source>
</reference>
<dbReference type="Proteomes" id="UP000054166">
    <property type="component" value="Unassembled WGS sequence"/>
</dbReference>
<sequence length="85" mass="9084">MNKTTSAANAKPNSVTEPLEVAQNDHQTPASTLTTVTSNSYIKDTSSGHESTSGCCSLSVSLDESRRERAFLLIENAVLTFVHAN</sequence>
<accession>A0A0C3CEK8</accession>
<keyword evidence="3" id="KW-1185">Reference proteome</keyword>
<feature type="compositionally biased region" description="Polar residues" evidence="1">
    <location>
        <begin position="1"/>
        <end position="16"/>
    </location>
</feature>
<gene>
    <name evidence="2" type="ORF">PILCRDRAFT_814066</name>
</gene>
<protein>
    <submittedName>
        <fullName evidence="2">Uncharacterized protein</fullName>
    </submittedName>
</protein>
<feature type="region of interest" description="Disordered" evidence="1">
    <location>
        <begin position="1"/>
        <end position="31"/>
    </location>
</feature>
<evidence type="ECO:0000256" key="1">
    <source>
        <dbReference type="SAM" id="MobiDB-lite"/>
    </source>
</evidence>
<name>A0A0C3CEK8_PILCF</name>
<dbReference type="HOGENOM" id="CLU_2513432_0_0_1"/>
<evidence type="ECO:0000313" key="2">
    <source>
        <dbReference type="EMBL" id="KIM88152.1"/>
    </source>
</evidence>
<dbReference type="InParanoid" id="A0A0C3CEK8"/>
<dbReference type="EMBL" id="KN832977">
    <property type="protein sequence ID" value="KIM88152.1"/>
    <property type="molecule type" value="Genomic_DNA"/>
</dbReference>
<dbReference type="AlphaFoldDB" id="A0A0C3CEK8"/>
<reference evidence="2 3" key="1">
    <citation type="submission" date="2014-04" db="EMBL/GenBank/DDBJ databases">
        <authorList>
            <consortium name="DOE Joint Genome Institute"/>
            <person name="Kuo A."/>
            <person name="Tarkka M."/>
            <person name="Buscot F."/>
            <person name="Kohler A."/>
            <person name="Nagy L.G."/>
            <person name="Floudas D."/>
            <person name="Copeland A."/>
            <person name="Barry K.W."/>
            <person name="Cichocki N."/>
            <person name="Veneault-Fourrey C."/>
            <person name="LaButti K."/>
            <person name="Lindquist E.A."/>
            <person name="Lipzen A."/>
            <person name="Lundell T."/>
            <person name="Morin E."/>
            <person name="Murat C."/>
            <person name="Sun H."/>
            <person name="Tunlid A."/>
            <person name="Henrissat B."/>
            <person name="Grigoriev I.V."/>
            <person name="Hibbett D.S."/>
            <person name="Martin F."/>
            <person name="Nordberg H.P."/>
            <person name="Cantor M.N."/>
            <person name="Hua S.X."/>
        </authorList>
    </citation>
    <scope>NUCLEOTIDE SEQUENCE [LARGE SCALE GENOMIC DNA]</scope>
    <source>
        <strain evidence="2 3">F 1598</strain>
    </source>
</reference>
<evidence type="ECO:0000313" key="3">
    <source>
        <dbReference type="Proteomes" id="UP000054166"/>
    </source>
</evidence>
<organism evidence="2 3">
    <name type="scientific">Piloderma croceum (strain F 1598)</name>
    <dbReference type="NCBI Taxonomy" id="765440"/>
    <lineage>
        <taxon>Eukaryota</taxon>
        <taxon>Fungi</taxon>
        <taxon>Dikarya</taxon>
        <taxon>Basidiomycota</taxon>
        <taxon>Agaricomycotina</taxon>
        <taxon>Agaricomycetes</taxon>
        <taxon>Agaricomycetidae</taxon>
        <taxon>Atheliales</taxon>
        <taxon>Atheliaceae</taxon>
        <taxon>Piloderma</taxon>
    </lineage>
</organism>
<proteinExistence type="predicted"/>